<gene>
    <name evidence="2" type="ORF">QVD17_08478</name>
</gene>
<evidence type="ECO:0000256" key="1">
    <source>
        <dbReference type="SAM" id="Phobius"/>
    </source>
</evidence>
<evidence type="ECO:0000313" key="2">
    <source>
        <dbReference type="EMBL" id="KAK1431801.1"/>
    </source>
</evidence>
<feature type="transmembrane region" description="Helical" evidence="1">
    <location>
        <begin position="170"/>
        <end position="187"/>
    </location>
</feature>
<sequence length="294" mass="33143">MVKLATARECRMYGPGLTRNRSEYMNAGVYVCSTIMLICGFVLLLLRQPKPGLVLLLIGLTFVVVANIHDLIAHLAGIDYRLSLMELDLQLPVVEVAVPVVQVLGSILFFLGIIFVVIQGDKGLDGKRLETHALNMLVAGAVLWVVGSVLNSCQIYERADGHVQILQQCVHIPFLTGSFLFMVGTIVNKREQVWHSYHGLHILRRTWVWMGMFASLLLLIGGLANVVKVFKMLQMDRLRLEKLRGGAQERLSRVREGQTPFLREERRRWPRHIEATIESPPEPTPYKDVLLGKS</sequence>
<evidence type="ECO:0000313" key="3">
    <source>
        <dbReference type="Proteomes" id="UP001229421"/>
    </source>
</evidence>
<feature type="transmembrane region" description="Helical" evidence="1">
    <location>
        <begin position="53"/>
        <end position="76"/>
    </location>
</feature>
<proteinExistence type="predicted"/>
<reference evidence="2" key="1">
    <citation type="journal article" date="2023" name="bioRxiv">
        <title>Improved chromosome-level genome assembly for marigold (Tagetes erecta).</title>
        <authorList>
            <person name="Jiang F."/>
            <person name="Yuan L."/>
            <person name="Wang S."/>
            <person name="Wang H."/>
            <person name="Xu D."/>
            <person name="Wang A."/>
            <person name="Fan W."/>
        </authorList>
    </citation>
    <scope>NUCLEOTIDE SEQUENCE</scope>
    <source>
        <strain evidence="2">WSJ</strain>
        <tissue evidence="2">Leaf</tissue>
    </source>
</reference>
<keyword evidence="1" id="KW-0812">Transmembrane</keyword>
<protein>
    <submittedName>
        <fullName evidence="2">Uncharacterized protein</fullName>
    </submittedName>
</protein>
<dbReference type="PANTHER" id="PTHR34967">
    <property type="entry name" value="OS02G0257200 PROTEIN"/>
    <property type="match status" value="1"/>
</dbReference>
<organism evidence="2 3">
    <name type="scientific">Tagetes erecta</name>
    <name type="common">African marigold</name>
    <dbReference type="NCBI Taxonomy" id="13708"/>
    <lineage>
        <taxon>Eukaryota</taxon>
        <taxon>Viridiplantae</taxon>
        <taxon>Streptophyta</taxon>
        <taxon>Embryophyta</taxon>
        <taxon>Tracheophyta</taxon>
        <taxon>Spermatophyta</taxon>
        <taxon>Magnoliopsida</taxon>
        <taxon>eudicotyledons</taxon>
        <taxon>Gunneridae</taxon>
        <taxon>Pentapetalae</taxon>
        <taxon>asterids</taxon>
        <taxon>campanulids</taxon>
        <taxon>Asterales</taxon>
        <taxon>Asteraceae</taxon>
        <taxon>Asteroideae</taxon>
        <taxon>Heliantheae alliance</taxon>
        <taxon>Tageteae</taxon>
        <taxon>Tagetes</taxon>
    </lineage>
</organism>
<feature type="transmembrane region" description="Helical" evidence="1">
    <location>
        <begin position="96"/>
        <end position="120"/>
    </location>
</feature>
<keyword evidence="1" id="KW-1133">Transmembrane helix</keyword>
<dbReference type="AlphaFoldDB" id="A0AAD8L2T7"/>
<feature type="transmembrane region" description="Helical" evidence="1">
    <location>
        <begin position="27"/>
        <end position="46"/>
    </location>
</feature>
<feature type="transmembrane region" description="Helical" evidence="1">
    <location>
        <begin position="207"/>
        <end position="227"/>
    </location>
</feature>
<name>A0AAD8L2T7_TARER</name>
<dbReference type="PANTHER" id="PTHR34967:SF1">
    <property type="entry name" value="OS02G0257200 PROTEIN"/>
    <property type="match status" value="1"/>
</dbReference>
<comment type="caution">
    <text evidence="2">The sequence shown here is derived from an EMBL/GenBank/DDBJ whole genome shotgun (WGS) entry which is preliminary data.</text>
</comment>
<feature type="transmembrane region" description="Helical" evidence="1">
    <location>
        <begin position="132"/>
        <end position="150"/>
    </location>
</feature>
<keyword evidence="3" id="KW-1185">Reference proteome</keyword>
<dbReference type="EMBL" id="JAUHHV010000002">
    <property type="protein sequence ID" value="KAK1431801.1"/>
    <property type="molecule type" value="Genomic_DNA"/>
</dbReference>
<dbReference type="Proteomes" id="UP001229421">
    <property type="component" value="Unassembled WGS sequence"/>
</dbReference>
<accession>A0AAD8L2T7</accession>
<keyword evidence="1" id="KW-0472">Membrane</keyword>